<gene>
    <name evidence="1" type="ORF">FDA94_29200</name>
</gene>
<accession>A0A4V5UYI7</accession>
<evidence type="ECO:0008006" key="3">
    <source>
        <dbReference type="Google" id="ProtNLM"/>
    </source>
</evidence>
<dbReference type="Proteomes" id="UP000308705">
    <property type="component" value="Unassembled WGS sequence"/>
</dbReference>
<reference evidence="1 2" key="1">
    <citation type="submission" date="2019-04" db="EMBL/GenBank/DDBJ databases">
        <title>Herbidospora sp. NEAU-GS14.nov., a novel actinomycete isolated from soil.</title>
        <authorList>
            <person name="Han L."/>
        </authorList>
    </citation>
    <scope>NUCLEOTIDE SEQUENCE [LARGE SCALE GENOMIC DNA]</scope>
    <source>
        <strain evidence="1 2">NEAU-GS14</strain>
    </source>
</reference>
<proteinExistence type="predicted"/>
<dbReference type="EMBL" id="SZQA01000033">
    <property type="protein sequence ID" value="TKK84693.1"/>
    <property type="molecule type" value="Genomic_DNA"/>
</dbReference>
<dbReference type="OrthoDB" id="9815939at2"/>
<name>A0A4V5UYI7_9ACTN</name>
<organism evidence="1 2">
    <name type="scientific">Herbidospora galbida</name>
    <dbReference type="NCBI Taxonomy" id="2575442"/>
    <lineage>
        <taxon>Bacteria</taxon>
        <taxon>Bacillati</taxon>
        <taxon>Actinomycetota</taxon>
        <taxon>Actinomycetes</taxon>
        <taxon>Streptosporangiales</taxon>
        <taxon>Streptosporangiaceae</taxon>
        <taxon>Herbidospora</taxon>
    </lineage>
</organism>
<protein>
    <recommendedName>
        <fullName evidence="3">LysM domain-containing protein</fullName>
    </recommendedName>
</protein>
<evidence type="ECO:0000313" key="2">
    <source>
        <dbReference type="Proteomes" id="UP000308705"/>
    </source>
</evidence>
<sequence length="89" mass="10514">MASRYENMQPVKTSFRPGILYGRDLRTPPEGVIRFTFHQMSEKDRWDTLASEYLKDVTLWWMILDANPEILDPFDIRPGQVIRLPYVLA</sequence>
<comment type="caution">
    <text evidence="1">The sequence shown here is derived from an EMBL/GenBank/DDBJ whole genome shotgun (WGS) entry which is preliminary data.</text>
</comment>
<evidence type="ECO:0000313" key="1">
    <source>
        <dbReference type="EMBL" id="TKK84693.1"/>
    </source>
</evidence>
<dbReference type="RefSeq" id="WP_137250277.1">
    <property type="nucleotide sequence ID" value="NZ_SZQA01000033.1"/>
</dbReference>
<dbReference type="AlphaFoldDB" id="A0A4V5UYI7"/>
<keyword evidence="2" id="KW-1185">Reference proteome</keyword>
<dbReference type="InterPro" id="IPR036779">
    <property type="entry name" value="LysM_dom_sf"/>
</dbReference>
<dbReference type="Gene3D" id="3.10.350.10">
    <property type="entry name" value="LysM domain"/>
    <property type="match status" value="1"/>
</dbReference>